<proteinExistence type="predicted"/>
<sequence>MPCPRRDIPATRSLRWLALLLTARAPFAHPTIASTYTRPHLAHARPSTHKLYTRVRMGGKASLLRPEGVVQVAASREGRLVTQFEQGACPRRPSRLSTDVPCARRLVAV</sequence>
<feature type="signal peptide" evidence="1">
    <location>
        <begin position="1"/>
        <end position="28"/>
    </location>
</feature>
<organism evidence="2 3">
    <name type="scientific">Rhodotorula diobovata</name>
    <dbReference type="NCBI Taxonomy" id="5288"/>
    <lineage>
        <taxon>Eukaryota</taxon>
        <taxon>Fungi</taxon>
        <taxon>Dikarya</taxon>
        <taxon>Basidiomycota</taxon>
        <taxon>Pucciniomycotina</taxon>
        <taxon>Microbotryomycetes</taxon>
        <taxon>Sporidiobolales</taxon>
        <taxon>Sporidiobolaceae</taxon>
        <taxon>Rhodotorula</taxon>
    </lineage>
</organism>
<protein>
    <recommendedName>
        <fullName evidence="4">Secreted protein</fullName>
    </recommendedName>
</protein>
<evidence type="ECO:0000313" key="3">
    <source>
        <dbReference type="Proteomes" id="UP000311382"/>
    </source>
</evidence>
<accession>A0A5C5FVJ9</accession>
<evidence type="ECO:0000313" key="2">
    <source>
        <dbReference type="EMBL" id="TNY20893.1"/>
    </source>
</evidence>
<dbReference type="AlphaFoldDB" id="A0A5C5FVJ9"/>
<feature type="chain" id="PRO_5023055078" description="Secreted protein" evidence="1">
    <location>
        <begin position="29"/>
        <end position="109"/>
    </location>
</feature>
<name>A0A5C5FVJ9_9BASI</name>
<evidence type="ECO:0000256" key="1">
    <source>
        <dbReference type="SAM" id="SignalP"/>
    </source>
</evidence>
<keyword evidence="3" id="KW-1185">Reference proteome</keyword>
<comment type="caution">
    <text evidence="2">The sequence shown here is derived from an EMBL/GenBank/DDBJ whole genome shotgun (WGS) entry which is preliminary data.</text>
</comment>
<dbReference type="EMBL" id="SOZI01000055">
    <property type="protein sequence ID" value="TNY20893.1"/>
    <property type="molecule type" value="Genomic_DNA"/>
</dbReference>
<keyword evidence="1" id="KW-0732">Signal</keyword>
<gene>
    <name evidence="2" type="ORF">DMC30DRAFT_396449</name>
</gene>
<reference evidence="2 3" key="1">
    <citation type="submission" date="2019-03" db="EMBL/GenBank/DDBJ databases">
        <title>Rhodosporidium diobovatum UCD-FST 08-225 genome sequencing, assembly, and annotation.</title>
        <authorList>
            <person name="Fakankun I.U."/>
            <person name="Fristensky B."/>
            <person name="Levin D.B."/>
        </authorList>
    </citation>
    <scope>NUCLEOTIDE SEQUENCE [LARGE SCALE GENOMIC DNA]</scope>
    <source>
        <strain evidence="2 3">UCD-FST 08-225</strain>
    </source>
</reference>
<dbReference type="Proteomes" id="UP000311382">
    <property type="component" value="Unassembled WGS sequence"/>
</dbReference>
<evidence type="ECO:0008006" key="4">
    <source>
        <dbReference type="Google" id="ProtNLM"/>
    </source>
</evidence>